<dbReference type="Proteomes" id="UP001300763">
    <property type="component" value="Unassembled WGS sequence"/>
</dbReference>
<comment type="caution">
    <text evidence="1">The sequence shown here is derived from an EMBL/GenBank/DDBJ whole genome shotgun (WGS) entry which is preliminary data.</text>
</comment>
<accession>A0ABT5SQ96</accession>
<protein>
    <submittedName>
        <fullName evidence="1">Uncharacterized protein</fullName>
    </submittedName>
</protein>
<keyword evidence="2" id="KW-1185">Reference proteome</keyword>
<name>A0ABT5SQ96_9PSEU</name>
<gene>
    <name evidence="1" type="ORF">PGB27_06450</name>
</gene>
<dbReference type="EMBL" id="JAQZAO010000002">
    <property type="protein sequence ID" value="MDD7964989.1"/>
    <property type="molecule type" value="Genomic_DNA"/>
</dbReference>
<evidence type="ECO:0000313" key="2">
    <source>
        <dbReference type="Proteomes" id="UP001300763"/>
    </source>
</evidence>
<proteinExistence type="predicted"/>
<dbReference type="RefSeq" id="WP_274199512.1">
    <property type="nucleotide sequence ID" value="NZ_JAQZAO010000002.1"/>
</dbReference>
<evidence type="ECO:0000313" key="1">
    <source>
        <dbReference type="EMBL" id="MDD7964989.1"/>
    </source>
</evidence>
<sequence length="78" mass="8643">MTAASTRGRAPRPARFTFWVDRAGTLGPVLLRYDLRGSGTRRGARLGVLTTHRVCPVTLRHCRPASVRSLLGRSVPFR</sequence>
<reference evidence="1 2" key="1">
    <citation type="submission" date="2023-02" db="EMBL/GenBank/DDBJ databases">
        <title>Genome sequencing required for Actinomycetospora new species description.</title>
        <authorList>
            <person name="Saimee Y."/>
            <person name="Duangmal K."/>
        </authorList>
    </citation>
    <scope>NUCLEOTIDE SEQUENCE [LARGE SCALE GENOMIC DNA]</scope>
    <source>
        <strain evidence="1 2">DW7H6</strain>
    </source>
</reference>
<organism evidence="1 2">
    <name type="scientific">Actinomycetospora lemnae</name>
    <dbReference type="NCBI Taxonomy" id="3019891"/>
    <lineage>
        <taxon>Bacteria</taxon>
        <taxon>Bacillati</taxon>
        <taxon>Actinomycetota</taxon>
        <taxon>Actinomycetes</taxon>
        <taxon>Pseudonocardiales</taxon>
        <taxon>Pseudonocardiaceae</taxon>
        <taxon>Actinomycetospora</taxon>
    </lineage>
</organism>